<reference evidence="2" key="1">
    <citation type="submission" date="2021-02" db="EMBL/GenBank/DDBJ databases">
        <authorList>
            <person name="Dougan E. K."/>
            <person name="Rhodes N."/>
            <person name="Thang M."/>
            <person name="Chan C."/>
        </authorList>
    </citation>
    <scope>NUCLEOTIDE SEQUENCE</scope>
</reference>
<name>A0A813EIS3_POLGL</name>
<evidence type="ECO:0000256" key="1">
    <source>
        <dbReference type="SAM" id="SignalP"/>
    </source>
</evidence>
<keyword evidence="3" id="KW-1185">Reference proteome</keyword>
<dbReference type="Proteomes" id="UP000654075">
    <property type="component" value="Unassembled WGS sequence"/>
</dbReference>
<comment type="caution">
    <text evidence="2">The sequence shown here is derived from an EMBL/GenBank/DDBJ whole genome shotgun (WGS) entry which is preliminary data.</text>
</comment>
<dbReference type="AlphaFoldDB" id="A0A813EIS3"/>
<gene>
    <name evidence="2" type="ORF">PGLA1383_LOCUS15994</name>
</gene>
<evidence type="ECO:0000313" key="2">
    <source>
        <dbReference type="EMBL" id="CAE8597552.1"/>
    </source>
</evidence>
<protein>
    <submittedName>
        <fullName evidence="2">Uncharacterized protein</fullName>
    </submittedName>
</protein>
<feature type="signal peptide" evidence="1">
    <location>
        <begin position="1"/>
        <end position="31"/>
    </location>
</feature>
<feature type="chain" id="PRO_5032527597" evidence="1">
    <location>
        <begin position="32"/>
        <end position="377"/>
    </location>
</feature>
<organism evidence="2 3">
    <name type="scientific">Polarella glacialis</name>
    <name type="common">Dinoflagellate</name>
    <dbReference type="NCBI Taxonomy" id="89957"/>
    <lineage>
        <taxon>Eukaryota</taxon>
        <taxon>Sar</taxon>
        <taxon>Alveolata</taxon>
        <taxon>Dinophyceae</taxon>
        <taxon>Suessiales</taxon>
        <taxon>Suessiaceae</taxon>
        <taxon>Polarella</taxon>
    </lineage>
</organism>
<proteinExistence type="predicted"/>
<sequence length="377" mass="40214">SARCLCCCCWASCTVIIIALVLAFFVAETAADGLIKRLAGKVGTAVVGENVTLGSVQLDILQARIQLSDIAVDSPPGYRQDFLSLSSFMFDVNPMSWLSSRFLGSASVPIELQSVGLHNLNVFLEQDSYSNWNVKTIADHVSQKLANPQPLAEHLEEDVGEGLHTMTGKYRADKIVLSNISISVCVHPMCDAGLPVMYNVDKIFISDVGKKGNGVFLYQLVEILIETLLMAVVKSAPANLQLNLVNAVGAGLEIAADKLDYGMVHFDSGNGNGIQEVGTIAGWVAGEAAALPTKVAALRAKLGLEALKVNTALTNKAIATQTAITNSEIGTQARCFHVCLRKVDLRFTTTTTITTTTTTTTTTTVFACVFACVFAYG</sequence>
<dbReference type="EMBL" id="CAJNNV010009577">
    <property type="protein sequence ID" value="CAE8597552.1"/>
    <property type="molecule type" value="Genomic_DNA"/>
</dbReference>
<keyword evidence="1" id="KW-0732">Signal</keyword>
<accession>A0A813EIS3</accession>
<feature type="non-terminal residue" evidence="2">
    <location>
        <position position="1"/>
    </location>
</feature>
<evidence type="ECO:0000313" key="3">
    <source>
        <dbReference type="Proteomes" id="UP000654075"/>
    </source>
</evidence>